<comment type="caution">
    <text evidence="2">The sequence shown here is derived from an EMBL/GenBank/DDBJ whole genome shotgun (WGS) entry which is preliminary data.</text>
</comment>
<dbReference type="RefSeq" id="WP_027845370.1">
    <property type="nucleotide sequence ID" value="NZ_LMTZ01000117.1"/>
</dbReference>
<proteinExistence type="predicted"/>
<feature type="transmembrane region" description="Helical" evidence="1">
    <location>
        <begin position="233"/>
        <end position="252"/>
    </location>
</feature>
<dbReference type="PANTHER" id="PTHR33802">
    <property type="entry name" value="SI:CH211-161H7.5-RELATED"/>
    <property type="match status" value="1"/>
</dbReference>
<evidence type="ECO:0000313" key="3">
    <source>
        <dbReference type="EMBL" id="KST64814.1"/>
    </source>
</evidence>
<dbReference type="EMBL" id="LMTZ01000162">
    <property type="protein sequence ID" value="KST62184.1"/>
    <property type="molecule type" value="Genomic_DNA"/>
</dbReference>
<dbReference type="OrthoDB" id="5189031at2"/>
<keyword evidence="1" id="KW-0472">Membrane</keyword>
<evidence type="ECO:0000313" key="2">
    <source>
        <dbReference type="EMBL" id="KST62184.1"/>
    </source>
</evidence>
<sequence>MQHSSSSNHRDFLRQIVTLVAIILAFVVNVASNIFPFNGLTIGQISNTLFKEVLIIPANYAFVIWGLIYLGLFAFATYQVLPNQRNDPDLRKIGYFLVIASIAQSIWVYLFSFRLFTLSVVAMVIILLPLIATYLHLGTSKTATSRVKRWCVHYPIGIYLGWISVATVVNVASALYAQNWNSWGISAQAWTVIMTLVAAAISVVTVLQNRDLTYTGVTIWALVAIAIKNWENHIIKIVAFLCVTALVIISLFKNLKRA</sequence>
<evidence type="ECO:0000313" key="4">
    <source>
        <dbReference type="Proteomes" id="UP000053372"/>
    </source>
</evidence>
<evidence type="ECO:0008006" key="5">
    <source>
        <dbReference type="Google" id="ProtNLM"/>
    </source>
</evidence>
<name>A0A0V7ZCE5_9CYAN</name>
<feature type="transmembrane region" description="Helical" evidence="1">
    <location>
        <begin position="116"/>
        <end position="135"/>
    </location>
</feature>
<accession>A0A0V7ZCE5</accession>
<evidence type="ECO:0000256" key="1">
    <source>
        <dbReference type="SAM" id="Phobius"/>
    </source>
</evidence>
<dbReference type="PANTHER" id="PTHR33802:SF1">
    <property type="entry name" value="XK-RELATED PROTEIN"/>
    <property type="match status" value="1"/>
</dbReference>
<dbReference type="Gene3D" id="1.20.1260.100">
    <property type="entry name" value="TspO/MBR protein"/>
    <property type="match status" value="1"/>
</dbReference>
<feature type="transmembrane region" description="Helical" evidence="1">
    <location>
        <begin position="12"/>
        <end position="35"/>
    </location>
</feature>
<feature type="transmembrane region" description="Helical" evidence="1">
    <location>
        <begin position="93"/>
        <end position="110"/>
    </location>
</feature>
<keyword evidence="1" id="KW-0812">Transmembrane</keyword>
<gene>
    <name evidence="3" type="ORF">BC008_18535</name>
    <name evidence="2" type="ORF">BC008_37705</name>
</gene>
<protein>
    <recommendedName>
        <fullName evidence="5">Tryptophan-rich sensory protein</fullName>
    </recommendedName>
</protein>
<dbReference type="AlphaFoldDB" id="A0A0V7ZCE5"/>
<feature type="transmembrane region" description="Helical" evidence="1">
    <location>
        <begin position="183"/>
        <end position="204"/>
    </location>
</feature>
<organism evidence="2 4">
    <name type="scientific">Mastigocoleus testarum BC008</name>
    <dbReference type="NCBI Taxonomy" id="371196"/>
    <lineage>
        <taxon>Bacteria</taxon>
        <taxon>Bacillati</taxon>
        <taxon>Cyanobacteriota</taxon>
        <taxon>Cyanophyceae</taxon>
        <taxon>Nostocales</taxon>
        <taxon>Hapalosiphonaceae</taxon>
        <taxon>Mastigocoleus</taxon>
    </lineage>
</organism>
<dbReference type="Proteomes" id="UP000053372">
    <property type="component" value="Unassembled WGS sequence"/>
</dbReference>
<feature type="transmembrane region" description="Helical" evidence="1">
    <location>
        <begin position="156"/>
        <end position="177"/>
    </location>
</feature>
<feature type="transmembrane region" description="Helical" evidence="1">
    <location>
        <begin position="55"/>
        <end position="81"/>
    </location>
</feature>
<dbReference type="InterPro" id="IPR038330">
    <property type="entry name" value="TspO/MBR-related_sf"/>
</dbReference>
<dbReference type="EMBL" id="LMTZ01000117">
    <property type="protein sequence ID" value="KST64814.1"/>
    <property type="molecule type" value="Genomic_DNA"/>
</dbReference>
<keyword evidence="4" id="KW-1185">Reference proteome</keyword>
<reference evidence="2 4" key="1">
    <citation type="journal article" date="2015" name="Genome Announc.">
        <title>Draft Genome of the Euendolithic (true boring) Cyanobacterium Mastigocoleus testarum strain BC008.</title>
        <authorList>
            <person name="Guida B.S."/>
            <person name="Garcia-Pichel F."/>
        </authorList>
    </citation>
    <scope>NUCLEOTIDE SEQUENCE [LARGE SCALE GENOMIC DNA]</scope>
    <source>
        <strain evidence="2 4">BC008</strain>
    </source>
</reference>
<keyword evidence="1" id="KW-1133">Transmembrane helix</keyword>